<evidence type="ECO:0000256" key="10">
    <source>
        <dbReference type="SAM" id="SignalP"/>
    </source>
</evidence>
<comment type="similarity">
    <text evidence="1">Belongs to the MsrA Met sulfoxide reductase family.</text>
</comment>
<evidence type="ECO:0000313" key="12">
    <source>
        <dbReference type="EMBL" id="KAL0928229.1"/>
    </source>
</evidence>
<protein>
    <recommendedName>
        <fullName evidence="9">Peptide methionine sulfoxide reductase A5</fullName>
        <ecNumber evidence="2">1.8.4.11</ecNumber>
    </recommendedName>
    <alternativeName>
        <fullName evidence="5">Peptide-methionine (S)-S-oxide reductase</fullName>
    </alternativeName>
    <alternativeName>
        <fullName evidence="4">Protein-methionine-S-oxide reductase</fullName>
    </alternativeName>
</protein>
<reference evidence="12 13" key="1">
    <citation type="journal article" date="2024" name="Plant Biotechnol. J.">
        <title>Dendrobium thyrsiflorum genome and its molecular insights into genes involved in important horticultural traits.</title>
        <authorList>
            <person name="Chen B."/>
            <person name="Wang J.Y."/>
            <person name="Zheng P.J."/>
            <person name="Li K.L."/>
            <person name="Liang Y.M."/>
            <person name="Chen X.F."/>
            <person name="Zhang C."/>
            <person name="Zhao X."/>
            <person name="He X."/>
            <person name="Zhang G.Q."/>
            <person name="Liu Z.J."/>
            <person name="Xu Q."/>
        </authorList>
    </citation>
    <scope>NUCLEOTIDE SEQUENCE [LARGE SCALE GENOMIC DNA]</scope>
    <source>
        <strain evidence="12">GZMU011</strain>
    </source>
</reference>
<comment type="catalytic activity">
    <reaction evidence="7">
        <text>[thioredoxin]-disulfide + L-methionine + H2O = L-methionine (S)-S-oxide + [thioredoxin]-dithiol</text>
        <dbReference type="Rhea" id="RHEA:19993"/>
        <dbReference type="Rhea" id="RHEA-COMP:10698"/>
        <dbReference type="Rhea" id="RHEA-COMP:10700"/>
        <dbReference type="ChEBI" id="CHEBI:15377"/>
        <dbReference type="ChEBI" id="CHEBI:29950"/>
        <dbReference type="ChEBI" id="CHEBI:50058"/>
        <dbReference type="ChEBI" id="CHEBI:57844"/>
        <dbReference type="ChEBI" id="CHEBI:58772"/>
        <dbReference type="EC" id="1.8.4.11"/>
    </reaction>
</comment>
<evidence type="ECO:0000256" key="1">
    <source>
        <dbReference type="ARBA" id="ARBA00005591"/>
    </source>
</evidence>
<dbReference type="PANTHER" id="PTHR42799">
    <property type="entry name" value="MITOCHONDRIAL PEPTIDE METHIONINE SULFOXIDE REDUCTASE"/>
    <property type="match status" value="1"/>
</dbReference>
<sequence length="248" mass="27864">MDEISWRFVFSLLLLVLVSQLATPALGIRFPQAIPEASRQNTNRPLRAAVFALGSFWRSEAAFGCLPGVVRTLVGYAGGIKPNPEYRNLGNHAECVQIEYDPTVISFKQLLDVFWASHDPRQVFGQGPDVGNQYRSIIFTNGSVEARLAASSKETEQTKSRSSIVTTQIQQLGVFYPAESDHQKFELKRNRFLLQLIGNIEEEELQKSTMAAKLNSYAAELCPPKIQKQIDARIDEILKIGWPILREL</sequence>
<comment type="caution">
    <text evidence="12">The sequence shown here is derived from an EMBL/GenBank/DDBJ whole genome shotgun (WGS) entry which is preliminary data.</text>
</comment>
<dbReference type="InterPro" id="IPR036509">
    <property type="entry name" value="Met_Sox_Rdtase_MsrA_sf"/>
</dbReference>
<feature type="chain" id="PRO_5044786139" description="Peptide methionine sulfoxide reductase A5" evidence="10">
    <location>
        <begin position="28"/>
        <end position="248"/>
    </location>
</feature>
<dbReference type="InterPro" id="IPR050162">
    <property type="entry name" value="MsrA_MetSO_reductase"/>
</dbReference>
<dbReference type="InterPro" id="IPR002569">
    <property type="entry name" value="Met_Sox_Rdtase_MsrA_dom"/>
</dbReference>
<dbReference type="Proteomes" id="UP001552299">
    <property type="component" value="Unassembled WGS sequence"/>
</dbReference>
<evidence type="ECO:0000256" key="9">
    <source>
        <dbReference type="ARBA" id="ARBA00067558"/>
    </source>
</evidence>
<organism evidence="12 13">
    <name type="scientific">Dendrobium thyrsiflorum</name>
    <name type="common">Pinecone-like raceme dendrobium</name>
    <name type="synonym">Orchid</name>
    <dbReference type="NCBI Taxonomy" id="117978"/>
    <lineage>
        <taxon>Eukaryota</taxon>
        <taxon>Viridiplantae</taxon>
        <taxon>Streptophyta</taxon>
        <taxon>Embryophyta</taxon>
        <taxon>Tracheophyta</taxon>
        <taxon>Spermatophyta</taxon>
        <taxon>Magnoliopsida</taxon>
        <taxon>Liliopsida</taxon>
        <taxon>Asparagales</taxon>
        <taxon>Orchidaceae</taxon>
        <taxon>Epidendroideae</taxon>
        <taxon>Malaxideae</taxon>
        <taxon>Dendrobiinae</taxon>
        <taxon>Dendrobium</taxon>
    </lineage>
</organism>
<evidence type="ECO:0000256" key="3">
    <source>
        <dbReference type="ARBA" id="ARBA00023002"/>
    </source>
</evidence>
<evidence type="ECO:0000256" key="2">
    <source>
        <dbReference type="ARBA" id="ARBA00012502"/>
    </source>
</evidence>
<dbReference type="GO" id="GO:0008113">
    <property type="term" value="F:peptide-methionine (S)-S-oxide reductase activity"/>
    <property type="evidence" value="ECO:0007669"/>
    <property type="project" value="UniProtKB-EC"/>
</dbReference>
<dbReference type="Pfam" id="PF01625">
    <property type="entry name" value="PMSR"/>
    <property type="match status" value="1"/>
</dbReference>
<accession>A0ABD0VT16</accession>
<evidence type="ECO:0000256" key="7">
    <source>
        <dbReference type="ARBA" id="ARBA00048782"/>
    </source>
</evidence>
<gene>
    <name evidence="12" type="ORF">M5K25_000101</name>
</gene>
<evidence type="ECO:0000256" key="8">
    <source>
        <dbReference type="ARBA" id="ARBA00055441"/>
    </source>
</evidence>
<dbReference type="NCBIfam" id="TIGR00401">
    <property type="entry name" value="msrA"/>
    <property type="match status" value="1"/>
</dbReference>
<dbReference type="AlphaFoldDB" id="A0ABD0VT16"/>
<dbReference type="EC" id="1.8.4.11" evidence="2"/>
<dbReference type="FunFam" id="3.30.1060.10:FF:000004">
    <property type="entry name" value="Peptide methionine sulfoxide reductase A5"/>
    <property type="match status" value="1"/>
</dbReference>
<evidence type="ECO:0000256" key="5">
    <source>
        <dbReference type="ARBA" id="ARBA00030643"/>
    </source>
</evidence>
<dbReference type="SUPFAM" id="SSF55068">
    <property type="entry name" value="Peptide methionine sulfoxide reductase"/>
    <property type="match status" value="1"/>
</dbReference>
<proteinExistence type="inferred from homology"/>
<feature type="domain" description="Peptide methionine sulphoxide reductase MsrA" evidence="11">
    <location>
        <begin position="49"/>
        <end position="189"/>
    </location>
</feature>
<dbReference type="PANTHER" id="PTHR42799:SF3">
    <property type="entry name" value="PEPTIDE METHIONINE SULFOXIDE REDUCTASE A5"/>
    <property type="match status" value="1"/>
</dbReference>
<dbReference type="EMBL" id="JANQDX010000001">
    <property type="protein sequence ID" value="KAL0928229.1"/>
    <property type="molecule type" value="Genomic_DNA"/>
</dbReference>
<keyword evidence="10" id="KW-0732">Signal</keyword>
<comment type="catalytic activity">
    <reaction evidence="6">
        <text>L-methionyl-[protein] + [thioredoxin]-disulfide + H2O = L-methionyl-(S)-S-oxide-[protein] + [thioredoxin]-dithiol</text>
        <dbReference type="Rhea" id="RHEA:14217"/>
        <dbReference type="Rhea" id="RHEA-COMP:10698"/>
        <dbReference type="Rhea" id="RHEA-COMP:10700"/>
        <dbReference type="Rhea" id="RHEA-COMP:12313"/>
        <dbReference type="Rhea" id="RHEA-COMP:12315"/>
        <dbReference type="ChEBI" id="CHEBI:15377"/>
        <dbReference type="ChEBI" id="CHEBI:16044"/>
        <dbReference type="ChEBI" id="CHEBI:29950"/>
        <dbReference type="ChEBI" id="CHEBI:44120"/>
        <dbReference type="ChEBI" id="CHEBI:50058"/>
        <dbReference type="EC" id="1.8.4.11"/>
    </reaction>
</comment>
<dbReference type="HAMAP" id="MF_01401">
    <property type="entry name" value="MsrA"/>
    <property type="match status" value="1"/>
</dbReference>
<evidence type="ECO:0000259" key="11">
    <source>
        <dbReference type="Pfam" id="PF01625"/>
    </source>
</evidence>
<feature type="signal peptide" evidence="10">
    <location>
        <begin position="1"/>
        <end position="27"/>
    </location>
</feature>
<dbReference type="Gene3D" id="3.30.1060.10">
    <property type="entry name" value="Peptide methionine sulphoxide reductase MsrA"/>
    <property type="match status" value="1"/>
</dbReference>
<evidence type="ECO:0000256" key="4">
    <source>
        <dbReference type="ARBA" id="ARBA00030273"/>
    </source>
</evidence>
<name>A0ABD0VT16_DENTH</name>
<comment type="function">
    <text evidence="8">Catalyzes the reduction of methionine sulfoxide (MetSO) to methionine in proteins. Plays a protective role against oxidative stress by restoring activity to proteins that have been inactivated by methionine oxidation. MSRA family specifically reduces the MetSO S-enantiomer.</text>
</comment>
<keyword evidence="3" id="KW-0560">Oxidoreductase</keyword>
<evidence type="ECO:0000256" key="6">
    <source>
        <dbReference type="ARBA" id="ARBA00047806"/>
    </source>
</evidence>
<evidence type="ECO:0000313" key="13">
    <source>
        <dbReference type="Proteomes" id="UP001552299"/>
    </source>
</evidence>
<keyword evidence="13" id="KW-1185">Reference proteome</keyword>